<keyword evidence="7" id="KW-0862">Zinc</keyword>
<dbReference type="PANTHER" id="PTHR16004">
    <property type="entry name" value="RING FINGER PROTEIN 31-RELATED"/>
    <property type="match status" value="1"/>
</dbReference>
<dbReference type="Pfam" id="PF18091">
    <property type="entry name" value="E3_UbLigase_RBR"/>
    <property type="match status" value="1"/>
</dbReference>
<dbReference type="GO" id="GO:0061630">
    <property type="term" value="F:ubiquitin protein ligase activity"/>
    <property type="evidence" value="ECO:0007669"/>
    <property type="project" value="TreeGrafter"/>
</dbReference>
<dbReference type="Pfam" id="PF25163">
    <property type="entry name" value="UBA_RNF31"/>
    <property type="match status" value="1"/>
</dbReference>
<dbReference type="Gene3D" id="1.10.8.10">
    <property type="entry name" value="DNA helicase RuvA subunit, C-terminal domain"/>
    <property type="match status" value="1"/>
</dbReference>
<dbReference type="GO" id="GO:1990450">
    <property type="term" value="F:linear polyubiquitin binding"/>
    <property type="evidence" value="ECO:0007669"/>
    <property type="project" value="TreeGrafter"/>
</dbReference>
<dbReference type="GO" id="GO:0070530">
    <property type="term" value="F:K63-linked polyubiquitin modification-dependent protein binding"/>
    <property type="evidence" value="ECO:0007669"/>
    <property type="project" value="TreeGrafter"/>
</dbReference>
<dbReference type="InterPro" id="IPR026254">
    <property type="entry name" value="RNF31-like"/>
</dbReference>
<dbReference type="AlphaFoldDB" id="A0A8T2LC86"/>
<dbReference type="GO" id="GO:0036435">
    <property type="term" value="F:K48-linked polyubiquitin modification-dependent protein binding"/>
    <property type="evidence" value="ECO:0007669"/>
    <property type="project" value="TreeGrafter"/>
</dbReference>
<dbReference type="GO" id="GO:0071797">
    <property type="term" value="C:LUBAC complex"/>
    <property type="evidence" value="ECO:0007669"/>
    <property type="project" value="InterPro"/>
</dbReference>
<dbReference type="SUPFAM" id="SSF46934">
    <property type="entry name" value="UBA-like"/>
    <property type="match status" value="1"/>
</dbReference>
<keyword evidence="2" id="KW-0808">Transferase</keyword>
<feature type="domain" description="B box-type" evidence="10">
    <location>
        <begin position="278"/>
        <end position="324"/>
    </location>
</feature>
<proteinExistence type="inferred from homology"/>
<dbReference type="InterPro" id="IPR044066">
    <property type="entry name" value="TRIAD_supradom"/>
</dbReference>
<feature type="domain" description="RanBP2-type" evidence="11">
    <location>
        <begin position="342"/>
        <end position="376"/>
    </location>
</feature>
<evidence type="ECO:0000256" key="1">
    <source>
        <dbReference type="ARBA" id="ARBA00008278"/>
    </source>
</evidence>
<dbReference type="InterPro" id="IPR041031">
    <property type="entry name" value="RNF31_C"/>
</dbReference>
<keyword evidence="3" id="KW-0479">Metal-binding</keyword>
<evidence type="ECO:0000256" key="2">
    <source>
        <dbReference type="ARBA" id="ARBA00022679"/>
    </source>
</evidence>
<name>A0A8T2LC86_ASTMX</name>
<evidence type="ECO:0000259" key="10">
    <source>
        <dbReference type="PROSITE" id="PS50119"/>
    </source>
</evidence>
<dbReference type="EMBL" id="JAICCE010000015">
    <property type="protein sequence ID" value="KAG9267562.1"/>
    <property type="molecule type" value="Genomic_DNA"/>
</dbReference>
<dbReference type="Pfam" id="PF09409">
    <property type="entry name" value="PUB"/>
    <property type="match status" value="1"/>
</dbReference>
<dbReference type="Pfam" id="PF01485">
    <property type="entry name" value="IBR"/>
    <property type="match status" value="1"/>
</dbReference>
<dbReference type="InterPro" id="IPR047540">
    <property type="entry name" value="BRcat_RBR_RNF31-like"/>
</dbReference>
<evidence type="ECO:0000259" key="9">
    <source>
        <dbReference type="PROSITE" id="PS50089"/>
    </source>
</evidence>
<dbReference type="InterPro" id="IPR002867">
    <property type="entry name" value="IBR_dom"/>
</dbReference>
<dbReference type="Gene3D" id="2.30.30.380">
    <property type="entry name" value="Zn-finger domain of Sec23/24"/>
    <property type="match status" value="1"/>
</dbReference>
<gene>
    <name evidence="13" type="primary">RNF31</name>
    <name evidence="13" type="ORF">AMEX_G18415</name>
</gene>
<accession>A0A8T2LC86</accession>
<dbReference type="PROSITE" id="PS50199">
    <property type="entry name" value="ZF_RANBP2_2"/>
    <property type="match status" value="1"/>
</dbReference>
<comment type="caution">
    <text evidence="13">The sequence shown here is derived from an EMBL/GenBank/DDBJ whole genome shotgun (WGS) entry which is preliminary data.</text>
</comment>
<dbReference type="InterPro" id="IPR047541">
    <property type="entry name" value="RNF31_RBR_mRING-HC-like"/>
</dbReference>
<organism evidence="13 14">
    <name type="scientific">Astyanax mexicanus</name>
    <name type="common">Blind cave fish</name>
    <name type="synonym">Astyanax fasciatus mexicanus</name>
    <dbReference type="NCBI Taxonomy" id="7994"/>
    <lineage>
        <taxon>Eukaryota</taxon>
        <taxon>Metazoa</taxon>
        <taxon>Chordata</taxon>
        <taxon>Craniata</taxon>
        <taxon>Vertebrata</taxon>
        <taxon>Euteleostomi</taxon>
        <taxon>Actinopterygii</taxon>
        <taxon>Neopterygii</taxon>
        <taxon>Teleostei</taxon>
        <taxon>Ostariophysi</taxon>
        <taxon>Characiformes</taxon>
        <taxon>Characoidei</taxon>
        <taxon>Acestrorhamphidae</taxon>
        <taxon>Acestrorhamphinae</taxon>
        <taxon>Astyanax</taxon>
    </lineage>
</organism>
<dbReference type="SUPFAM" id="SSF143503">
    <property type="entry name" value="PUG domain-like"/>
    <property type="match status" value="1"/>
</dbReference>
<feature type="domain" description="RING-type" evidence="12">
    <location>
        <begin position="678"/>
        <end position="910"/>
    </location>
</feature>
<sequence length="1046" mass="118429">MASLATQFEDLKKKAESCLSTSGSVQEAKPFITAMAEMAMPLSSRYQHISVDSIISDNISGNQQQEIVDSLNLIVKALSILEKYACNLLNPNRPKYWRTVKFNNPVFKASVDILKGGRNVLMLYGYTFQLEDGLSFPDDVTAPDVHTVSVVATEVMTLQIELDLLSKGIHAHPEFFEKTIPSLQLIEKEKVDQDPVTDAVAIPPVPKPRTGLVAAKTIVPPSDPLKLLSTPDTSMCDICGGKPCVLCQPCGSQTFCQKCDTMVHLHPQKNKHVRSQIRKQEKCGICGIFPVSACCETCAQQLCAECDTLYHSHPNRAGHKKVNSGVTTPQSVKPCLNTATGSAGPEDSLDWECTSCTVVNLASSVLCEVCERPRLARQATLTQSTRWECQRCTFINVKGDECEMCLAPRENTTAVESKPFIRGFTAPSLRPARDEDVTGNDSQTKLTSIDIQKMDHMREDGLKLLHQLKEGEKRKLYPEEVCAAFQMSNGSNCFDWLQSELPHLLDEICALASSVQPESETEPSGREDQVLLSRTEAKQAWVSSGGNTQKAVANILRNRAEKLRLLRTLGFVDRLACEKALFMSGGDLDGALSHLQRPLLEHFHQNIWKKQPQIYFNINHQDKDRLYRRLLGLYNLPSWGRSQMALTLLQEPDAEYSVEDVIQAVREHHDKDFINRILKKECQICYASFPQRKMQALTFCQCSMCSECFIQHFTVALRDKHIRDMVCPVCEEPEINDPEALETYFFTLDVQLRLNLEPEVYDLFGKKLMEHTLKKDPKFLWCCHCTNGFIYEKDELKVTCQNCRKSFCSKCKKAWEDQHEGLTCNDFQKWKRENDPEYQKQGLIGFLRENGIKCPSCKFQYALAKGGCMHFTCSQCRYEFCCGCNNPFHKKQCPGNQCISKGFHAHHPRDCLYYLRDWEPVRLQALLQKHKVEFNTDHPDGTGNGLCGVMEQKEGGQVLDDACGIQVEEGHAGLCDKHYREYLVSLINAHSLDPADLMDKDEIVNTCKRHHIYSEKEEEEDDEAYHNRLQQTLMEIPLGEKVSRTI</sequence>
<dbReference type="CDD" id="cd20351">
    <property type="entry name" value="Rcat_RBR_HOIP"/>
    <property type="match status" value="1"/>
</dbReference>
<dbReference type="Gene3D" id="3.30.40.10">
    <property type="entry name" value="Zinc/RING finger domain, C3HC4 (zinc finger)"/>
    <property type="match status" value="1"/>
</dbReference>
<evidence type="ECO:0000256" key="7">
    <source>
        <dbReference type="ARBA" id="ARBA00022833"/>
    </source>
</evidence>
<dbReference type="InterPro" id="IPR013083">
    <property type="entry name" value="Znf_RING/FYVE/PHD"/>
</dbReference>
<evidence type="ECO:0000259" key="11">
    <source>
        <dbReference type="PROSITE" id="PS50199"/>
    </source>
</evidence>
<dbReference type="CDD" id="cd16631">
    <property type="entry name" value="mRING-HC-C4C4_RBR_HOIP"/>
    <property type="match status" value="1"/>
</dbReference>
<evidence type="ECO:0000313" key="13">
    <source>
        <dbReference type="EMBL" id="KAG9267562.1"/>
    </source>
</evidence>
<dbReference type="Pfam" id="PF16678">
    <property type="entry name" value="UBA_HOIP"/>
    <property type="match status" value="1"/>
</dbReference>
<dbReference type="GO" id="GO:0097039">
    <property type="term" value="P:protein linear polyubiquitination"/>
    <property type="evidence" value="ECO:0007669"/>
    <property type="project" value="TreeGrafter"/>
</dbReference>
<dbReference type="SUPFAM" id="SSF90209">
    <property type="entry name" value="Ran binding protein zinc finger-like"/>
    <property type="match status" value="1"/>
</dbReference>
<dbReference type="Proteomes" id="UP000752171">
    <property type="component" value="Unassembled WGS sequence"/>
</dbReference>
<dbReference type="GO" id="GO:0008270">
    <property type="term" value="F:zinc ion binding"/>
    <property type="evidence" value="ECO:0007669"/>
    <property type="project" value="UniProtKB-KW"/>
</dbReference>
<dbReference type="Gene3D" id="4.10.1060.10">
    <property type="entry name" value="Zinc finger, RanBP2-type"/>
    <property type="match status" value="1"/>
</dbReference>
<keyword evidence="4" id="KW-0677">Repeat</keyword>
<evidence type="ECO:0000256" key="4">
    <source>
        <dbReference type="ARBA" id="ARBA00022737"/>
    </source>
</evidence>
<dbReference type="PROSITE" id="PS51873">
    <property type="entry name" value="TRIAD"/>
    <property type="match status" value="1"/>
</dbReference>
<dbReference type="InterPro" id="IPR036339">
    <property type="entry name" value="PUB-like_dom_sf"/>
</dbReference>
<dbReference type="InterPro" id="IPR009060">
    <property type="entry name" value="UBA-like_sf"/>
</dbReference>
<dbReference type="CDD" id="cd20337">
    <property type="entry name" value="BRcat_RBR_HOIP"/>
    <property type="match status" value="1"/>
</dbReference>
<dbReference type="Gene3D" id="1.20.58.2190">
    <property type="match status" value="1"/>
</dbReference>
<comment type="similarity">
    <text evidence="1">Belongs to the RBR family.</text>
</comment>
<dbReference type="Gene3D" id="6.10.140.1100">
    <property type="match status" value="1"/>
</dbReference>
<dbReference type="PROSITE" id="PS01358">
    <property type="entry name" value="ZF_RANBP2_1"/>
    <property type="match status" value="1"/>
</dbReference>
<dbReference type="Pfam" id="PF22191">
    <property type="entry name" value="IBR_1"/>
    <property type="match status" value="1"/>
</dbReference>
<dbReference type="PANTHER" id="PTHR16004:SF5">
    <property type="entry name" value="E3 UBIQUITIN-PROTEIN LIGASE RNF31"/>
    <property type="match status" value="1"/>
</dbReference>
<dbReference type="SUPFAM" id="SSF57850">
    <property type="entry name" value="RING/U-box"/>
    <property type="match status" value="2"/>
</dbReference>
<dbReference type="InterPro" id="IPR001841">
    <property type="entry name" value="Znf_RING"/>
</dbReference>
<dbReference type="InterPro" id="IPR047542">
    <property type="entry name" value="Rcat_RBR_RNF31-like"/>
</dbReference>
<dbReference type="InterPro" id="IPR032065">
    <property type="entry name" value="RNF31-UBA"/>
</dbReference>
<keyword evidence="5 8" id="KW-0863">Zinc-finger</keyword>
<feature type="domain" description="RING-type" evidence="9">
    <location>
        <begin position="682"/>
        <end position="731"/>
    </location>
</feature>
<dbReference type="PROSITE" id="PS50119">
    <property type="entry name" value="ZF_BBOX"/>
    <property type="match status" value="1"/>
</dbReference>
<reference evidence="13 14" key="1">
    <citation type="submission" date="2021-07" db="EMBL/GenBank/DDBJ databases">
        <authorList>
            <person name="Imarazene B."/>
            <person name="Zahm M."/>
            <person name="Klopp C."/>
            <person name="Cabau C."/>
            <person name="Beille S."/>
            <person name="Jouanno E."/>
            <person name="Castinel A."/>
            <person name="Lluch J."/>
            <person name="Gil L."/>
            <person name="Kuchtly C."/>
            <person name="Lopez Roques C."/>
            <person name="Donnadieu C."/>
            <person name="Parrinello H."/>
            <person name="Journot L."/>
            <person name="Du K."/>
            <person name="Schartl M."/>
            <person name="Retaux S."/>
            <person name="Guiguen Y."/>
        </authorList>
    </citation>
    <scope>NUCLEOTIDE SEQUENCE [LARGE SCALE GENOMIC DNA]</scope>
    <source>
        <strain evidence="13">Pach_M1</strain>
        <tissue evidence="13">Testis</tissue>
    </source>
</reference>
<dbReference type="InterPro" id="IPR057426">
    <property type="entry name" value="RNF31_UBA_3"/>
</dbReference>
<evidence type="ECO:0000313" key="14">
    <source>
        <dbReference type="Proteomes" id="UP000752171"/>
    </source>
</evidence>
<protein>
    <submittedName>
        <fullName evidence="13">E3 ubiquitin-protein ligase RNF31-like</fullName>
    </submittedName>
</protein>
<evidence type="ECO:0000256" key="3">
    <source>
        <dbReference type="ARBA" id="ARBA00022723"/>
    </source>
</evidence>
<dbReference type="InterPro" id="IPR018997">
    <property type="entry name" value="PUB_domain"/>
</dbReference>
<evidence type="ECO:0000256" key="5">
    <source>
        <dbReference type="ARBA" id="ARBA00022771"/>
    </source>
</evidence>
<dbReference type="InterPro" id="IPR000315">
    <property type="entry name" value="Znf_B-box"/>
</dbReference>
<dbReference type="SMART" id="SM00547">
    <property type="entry name" value="ZnF_RBZ"/>
    <property type="match status" value="2"/>
</dbReference>
<keyword evidence="6" id="KW-0833">Ubl conjugation pathway</keyword>
<dbReference type="Gene3D" id="1.20.120.1750">
    <property type="match status" value="1"/>
</dbReference>
<dbReference type="SMART" id="SM00647">
    <property type="entry name" value="IBR"/>
    <property type="match status" value="2"/>
</dbReference>
<evidence type="ECO:0000259" key="12">
    <source>
        <dbReference type="PROSITE" id="PS51873"/>
    </source>
</evidence>
<dbReference type="InterPro" id="IPR036443">
    <property type="entry name" value="Znf_RanBP2_sf"/>
</dbReference>
<dbReference type="InterPro" id="IPR001876">
    <property type="entry name" value="Znf_RanBP2"/>
</dbReference>
<dbReference type="PROSITE" id="PS50089">
    <property type="entry name" value="ZF_RING_2"/>
    <property type="match status" value="1"/>
</dbReference>
<evidence type="ECO:0000256" key="6">
    <source>
        <dbReference type="ARBA" id="ARBA00022786"/>
    </source>
</evidence>
<evidence type="ECO:0000256" key="8">
    <source>
        <dbReference type="PROSITE-ProRule" id="PRU00322"/>
    </source>
</evidence>